<sequence length="55" mass="6430">MAEREEAEKVVLAASILPSKPIDFGLNLFKLEKEFVEGGVNFQYNRKKRIENRNY</sequence>
<evidence type="ECO:0000313" key="1">
    <source>
        <dbReference type="EMBL" id="CAK7348281.1"/>
    </source>
</evidence>
<proteinExistence type="predicted"/>
<dbReference type="AlphaFoldDB" id="A0AAV1SA23"/>
<keyword evidence="2" id="KW-1185">Reference proteome</keyword>
<protein>
    <submittedName>
        <fullName evidence="1">Uncharacterized protein</fullName>
    </submittedName>
</protein>
<accession>A0AAV1SA23</accession>
<name>A0AAV1SA23_9ROSI</name>
<evidence type="ECO:0000313" key="2">
    <source>
        <dbReference type="Proteomes" id="UP001314170"/>
    </source>
</evidence>
<dbReference type="Proteomes" id="UP001314170">
    <property type="component" value="Unassembled WGS sequence"/>
</dbReference>
<organism evidence="1 2">
    <name type="scientific">Dovyalis caffra</name>
    <dbReference type="NCBI Taxonomy" id="77055"/>
    <lineage>
        <taxon>Eukaryota</taxon>
        <taxon>Viridiplantae</taxon>
        <taxon>Streptophyta</taxon>
        <taxon>Embryophyta</taxon>
        <taxon>Tracheophyta</taxon>
        <taxon>Spermatophyta</taxon>
        <taxon>Magnoliopsida</taxon>
        <taxon>eudicotyledons</taxon>
        <taxon>Gunneridae</taxon>
        <taxon>Pentapetalae</taxon>
        <taxon>rosids</taxon>
        <taxon>fabids</taxon>
        <taxon>Malpighiales</taxon>
        <taxon>Salicaceae</taxon>
        <taxon>Flacourtieae</taxon>
        <taxon>Dovyalis</taxon>
    </lineage>
</organism>
<reference evidence="1 2" key="1">
    <citation type="submission" date="2024-01" db="EMBL/GenBank/DDBJ databases">
        <authorList>
            <person name="Waweru B."/>
        </authorList>
    </citation>
    <scope>NUCLEOTIDE SEQUENCE [LARGE SCALE GENOMIC DNA]</scope>
</reference>
<dbReference type="EMBL" id="CAWUPB010001173">
    <property type="protein sequence ID" value="CAK7348281.1"/>
    <property type="molecule type" value="Genomic_DNA"/>
</dbReference>
<comment type="caution">
    <text evidence="1">The sequence shown here is derived from an EMBL/GenBank/DDBJ whole genome shotgun (WGS) entry which is preliminary data.</text>
</comment>
<gene>
    <name evidence="1" type="ORF">DCAF_LOCUS20978</name>
</gene>